<proteinExistence type="predicted"/>
<reference evidence="1 2" key="1">
    <citation type="journal article" date="2024" name="G3 (Bethesda)">
        <title>Genome assembly of Hibiscus sabdariffa L. provides insights into metabolisms of medicinal natural products.</title>
        <authorList>
            <person name="Kim T."/>
        </authorList>
    </citation>
    <scope>NUCLEOTIDE SEQUENCE [LARGE SCALE GENOMIC DNA]</scope>
    <source>
        <strain evidence="1">TK-2024</strain>
        <tissue evidence="1">Old leaves</tissue>
    </source>
</reference>
<comment type="caution">
    <text evidence="1">The sequence shown here is derived from an EMBL/GenBank/DDBJ whole genome shotgun (WGS) entry which is preliminary data.</text>
</comment>
<keyword evidence="2" id="KW-1185">Reference proteome</keyword>
<name>A0ABR2T8V8_9ROSI</name>
<evidence type="ECO:0000313" key="2">
    <source>
        <dbReference type="Proteomes" id="UP001396334"/>
    </source>
</evidence>
<protein>
    <submittedName>
        <fullName evidence="1">Uncharacterized protein</fullName>
    </submittedName>
</protein>
<accession>A0ABR2T8V8</accession>
<dbReference type="Proteomes" id="UP001396334">
    <property type="component" value="Unassembled WGS sequence"/>
</dbReference>
<sequence>MKYDLGNVSAEETRCKGRDNLGQPSVKYRTPVKIQQACKLLFPRGSGTISDMLESTVHPLAVSPLENLHFAFNEICIRY</sequence>
<gene>
    <name evidence="1" type="ORF">V6N11_050110</name>
</gene>
<dbReference type="EMBL" id="JBBPBN010000007">
    <property type="protein sequence ID" value="KAK9033930.1"/>
    <property type="molecule type" value="Genomic_DNA"/>
</dbReference>
<evidence type="ECO:0000313" key="1">
    <source>
        <dbReference type="EMBL" id="KAK9033930.1"/>
    </source>
</evidence>
<organism evidence="1 2">
    <name type="scientific">Hibiscus sabdariffa</name>
    <name type="common">roselle</name>
    <dbReference type="NCBI Taxonomy" id="183260"/>
    <lineage>
        <taxon>Eukaryota</taxon>
        <taxon>Viridiplantae</taxon>
        <taxon>Streptophyta</taxon>
        <taxon>Embryophyta</taxon>
        <taxon>Tracheophyta</taxon>
        <taxon>Spermatophyta</taxon>
        <taxon>Magnoliopsida</taxon>
        <taxon>eudicotyledons</taxon>
        <taxon>Gunneridae</taxon>
        <taxon>Pentapetalae</taxon>
        <taxon>rosids</taxon>
        <taxon>malvids</taxon>
        <taxon>Malvales</taxon>
        <taxon>Malvaceae</taxon>
        <taxon>Malvoideae</taxon>
        <taxon>Hibiscus</taxon>
    </lineage>
</organism>